<dbReference type="InterPro" id="IPR024079">
    <property type="entry name" value="MetalloPept_cat_dom_sf"/>
</dbReference>
<name>K2P2F6_9FLAO</name>
<keyword evidence="2" id="KW-1185">Reference proteome</keyword>
<dbReference type="Gene3D" id="3.40.390.10">
    <property type="entry name" value="Collagenase (Catalytic Domain)"/>
    <property type="match status" value="1"/>
</dbReference>
<evidence type="ECO:0008006" key="3">
    <source>
        <dbReference type="Google" id="ProtNLM"/>
    </source>
</evidence>
<dbReference type="GO" id="GO:0005829">
    <property type="term" value="C:cytosol"/>
    <property type="evidence" value="ECO:0007669"/>
    <property type="project" value="TreeGrafter"/>
</dbReference>
<dbReference type="GO" id="GO:0008237">
    <property type="term" value="F:metallopeptidase activity"/>
    <property type="evidence" value="ECO:0007669"/>
    <property type="project" value="InterPro"/>
</dbReference>
<proteinExistence type="predicted"/>
<dbReference type="Pfam" id="PF06167">
    <property type="entry name" value="Peptidase_M90"/>
    <property type="match status" value="1"/>
</dbReference>
<gene>
    <name evidence="1" type="ORF">I215_08236</name>
</gene>
<dbReference type="CDD" id="cd20170">
    <property type="entry name" value="Peptidase_M90-like"/>
    <property type="match status" value="1"/>
</dbReference>
<accession>K2P2F6</accession>
<comment type="caution">
    <text evidence="1">The sequence shown here is derived from an EMBL/GenBank/DDBJ whole genome shotgun (WGS) entry which is preliminary data.</text>
</comment>
<sequence>MKNKEFIGLDGFEVSRDVKVTVSSVAVMLSFGMRNYLIESVEKIIIYPGPYFSSLNQDYHLGEYNPFLKTIVFSWPDFVAGIGNENDNLNLGVHEFAHALYFGSIQSDDNSSLVFCQGIRKIDRLLKQTDFRNQLLQSKYLRSYAFTNKFEFFAVCLEHFIESPQMFQKEFSDLFKTIKQMINFELEFT</sequence>
<dbReference type="PANTHER" id="PTHR30164:SF2">
    <property type="entry name" value="PROTEIN MTFA"/>
    <property type="match status" value="1"/>
</dbReference>
<reference evidence="1 2" key="1">
    <citation type="journal article" date="2012" name="J. Bacteriol.">
        <title>Genome Sequence of Galbibacter marinum Type Strain ck-I2-15.</title>
        <authorList>
            <person name="Lai Q."/>
            <person name="Li C."/>
            <person name="Shao Z."/>
        </authorList>
    </citation>
    <scope>NUCLEOTIDE SEQUENCE [LARGE SCALE GENOMIC DNA]</scope>
    <source>
        <strain evidence="2">ck-I2-15</strain>
    </source>
</reference>
<evidence type="ECO:0000313" key="1">
    <source>
        <dbReference type="EMBL" id="EKF55218.1"/>
    </source>
</evidence>
<dbReference type="AlphaFoldDB" id="K2P2F6"/>
<dbReference type="Proteomes" id="UP000007364">
    <property type="component" value="Unassembled WGS sequence"/>
</dbReference>
<dbReference type="PANTHER" id="PTHR30164">
    <property type="entry name" value="MTFA PEPTIDASE"/>
    <property type="match status" value="1"/>
</dbReference>
<dbReference type="GO" id="GO:0004177">
    <property type="term" value="F:aminopeptidase activity"/>
    <property type="evidence" value="ECO:0007669"/>
    <property type="project" value="TreeGrafter"/>
</dbReference>
<dbReference type="SUPFAM" id="SSF55486">
    <property type="entry name" value="Metalloproteases ('zincins'), catalytic domain"/>
    <property type="match status" value="1"/>
</dbReference>
<dbReference type="EMBL" id="AMSG01000009">
    <property type="protein sequence ID" value="EKF55218.1"/>
    <property type="molecule type" value="Genomic_DNA"/>
</dbReference>
<dbReference type="InterPro" id="IPR010384">
    <property type="entry name" value="MtfA_fam"/>
</dbReference>
<dbReference type="STRING" id="555500.I215_08236"/>
<protein>
    <recommendedName>
        <fullName evidence="3">Zinc-dependent peptidase</fullName>
    </recommendedName>
</protein>
<organism evidence="1 2">
    <name type="scientific">Galbibacter marinus</name>
    <dbReference type="NCBI Taxonomy" id="555500"/>
    <lineage>
        <taxon>Bacteria</taxon>
        <taxon>Pseudomonadati</taxon>
        <taxon>Bacteroidota</taxon>
        <taxon>Flavobacteriia</taxon>
        <taxon>Flavobacteriales</taxon>
        <taxon>Flavobacteriaceae</taxon>
        <taxon>Galbibacter</taxon>
    </lineage>
</organism>
<dbReference type="eggNOG" id="COG3228">
    <property type="taxonomic scope" value="Bacteria"/>
</dbReference>
<dbReference type="PATRIC" id="fig|555500.3.peg.1708"/>
<evidence type="ECO:0000313" key="2">
    <source>
        <dbReference type="Proteomes" id="UP000007364"/>
    </source>
</evidence>